<dbReference type="AlphaFoldDB" id="A0A915IMD8"/>
<dbReference type="Proteomes" id="UP000887565">
    <property type="component" value="Unplaced"/>
</dbReference>
<protein>
    <submittedName>
        <fullName evidence="3">Uncharacterized protein</fullName>
    </submittedName>
</protein>
<sequence>MSKNEIRSLDEMKEISNASKTKVQETRWSKYEENLFGLAITVIIKHLSPVFVFQSGNTEPGTTKPGHGLSGRAR</sequence>
<feature type="compositionally biased region" description="Basic and acidic residues" evidence="1">
    <location>
        <begin position="1"/>
        <end position="14"/>
    </location>
</feature>
<name>A0A915IMD8_ROMCU</name>
<feature type="region of interest" description="Disordered" evidence="1">
    <location>
        <begin position="55"/>
        <end position="74"/>
    </location>
</feature>
<keyword evidence="2" id="KW-1185">Reference proteome</keyword>
<dbReference type="WBParaSite" id="nRc.2.0.1.t14970-RA">
    <property type="protein sequence ID" value="nRc.2.0.1.t14970-RA"/>
    <property type="gene ID" value="nRc.2.0.1.g14970"/>
</dbReference>
<evidence type="ECO:0000256" key="1">
    <source>
        <dbReference type="SAM" id="MobiDB-lite"/>
    </source>
</evidence>
<evidence type="ECO:0000313" key="3">
    <source>
        <dbReference type="WBParaSite" id="nRc.2.0.1.t14970-RA"/>
    </source>
</evidence>
<reference evidence="3" key="1">
    <citation type="submission" date="2022-11" db="UniProtKB">
        <authorList>
            <consortium name="WormBaseParasite"/>
        </authorList>
    </citation>
    <scope>IDENTIFICATION</scope>
</reference>
<feature type="region of interest" description="Disordered" evidence="1">
    <location>
        <begin position="1"/>
        <end position="25"/>
    </location>
</feature>
<evidence type="ECO:0000313" key="2">
    <source>
        <dbReference type="Proteomes" id="UP000887565"/>
    </source>
</evidence>
<accession>A0A915IMD8</accession>
<organism evidence="2 3">
    <name type="scientific">Romanomermis culicivorax</name>
    <name type="common">Nematode worm</name>
    <dbReference type="NCBI Taxonomy" id="13658"/>
    <lineage>
        <taxon>Eukaryota</taxon>
        <taxon>Metazoa</taxon>
        <taxon>Ecdysozoa</taxon>
        <taxon>Nematoda</taxon>
        <taxon>Enoplea</taxon>
        <taxon>Dorylaimia</taxon>
        <taxon>Mermithida</taxon>
        <taxon>Mermithoidea</taxon>
        <taxon>Mermithidae</taxon>
        <taxon>Romanomermis</taxon>
    </lineage>
</organism>
<proteinExistence type="predicted"/>